<keyword evidence="3" id="KW-1185">Reference proteome</keyword>
<dbReference type="InterPro" id="IPR008912">
    <property type="entry name" value="Uncharacterised_CoxE"/>
</dbReference>
<dbReference type="Pfam" id="PF05762">
    <property type="entry name" value="VWA_CoxE"/>
    <property type="match status" value="1"/>
</dbReference>
<dbReference type="EMBL" id="JAENIO010000009">
    <property type="protein sequence ID" value="MBK1833513.1"/>
    <property type="molecule type" value="Genomic_DNA"/>
</dbReference>
<comment type="caution">
    <text evidence="2">The sequence shown here is derived from an EMBL/GenBank/DDBJ whole genome shotgun (WGS) entry which is preliminary data.</text>
</comment>
<evidence type="ECO:0000313" key="3">
    <source>
        <dbReference type="Proteomes" id="UP000604083"/>
    </source>
</evidence>
<accession>A0A934RMF5</accession>
<feature type="domain" description="VWFA" evidence="1">
    <location>
        <begin position="200"/>
        <end position="359"/>
    </location>
</feature>
<dbReference type="PANTHER" id="PTHR30634">
    <property type="entry name" value="OUTER MEMBRANE LOLAB LIPOPROTEIN INSERTION APPARATUS"/>
    <property type="match status" value="1"/>
</dbReference>
<dbReference type="PANTHER" id="PTHR30634:SF16">
    <property type="entry name" value="OUTER-MEMBRANE LIPOPROTEIN LOLB"/>
    <property type="match status" value="1"/>
</dbReference>
<dbReference type="AlphaFoldDB" id="A0A934RMF5"/>
<dbReference type="InterPro" id="IPR050458">
    <property type="entry name" value="LolB"/>
</dbReference>
<evidence type="ECO:0000259" key="1">
    <source>
        <dbReference type="SMART" id="SM00327"/>
    </source>
</evidence>
<dbReference type="InterPro" id="IPR002035">
    <property type="entry name" value="VWF_A"/>
</dbReference>
<gene>
    <name evidence="2" type="ORF">JIN78_05505</name>
</gene>
<dbReference type="RefSeq" id="WP_200390945.1">
    <property type="nucleotide sequence ID" value="NZ_JAENIO010000009.1"/>
</dbReference>
<organism evidence="2 3">
    <name type="scientific">Roseibacillus ishigakijimensis</name>
    <dbReference type="NCBI Taxonomy" id="454146"/>
    <lineage>
        <taxon>Bacteria</taxon>
        <taxon>Pseudomonadati</taxon>
        <taxon>Verrucomicrobiota</taxon>
        <taxon>Verrucomicrobiia</taxon>
        <taxon>Verrucomicrobiales</taxon>
        <taxon>Verrucomicrobiaceae</taxon>
        <taxon>Roseibacillus</taxon>
    </lineage>
</organism>
<reference evidence="2" key="1">
    <citation type="submission" date="2021-01" db="EMBL/GenBank/DDBJ databases">
        <title>Modified the classification status of verrucomicrobia.</title>
        <authorList>
            <person name="Feng X."/>
        </authorList>
    </citation>
    <scope>NUCLEOTIDE SEQUENCE</scope>
    <source>
        <strain evidence="2">KCTC 12986</strain>
    </source>
</reference>
<protein>
    <submittedName>
        <fullName evidence="2">VWA domain-containing protein</fullName>
    </submittedName>
</protein>
<dbReference type="Proteomes" id="UP000604083">
    <property type="component" value="Unassembled WGS sequence"/>
</dbReference>
<name>A0A934RMF5_9BACT</name>
<proteinExistence type="predicted"/>
<dbReference type="SMART" id="SM00327">
    <property type="entry name" value="VWA"/>
    <property type="match status" value="1"/>
</dbReference>
<dbReference type="Gene3D" id="3.40.50.410">
    <property type="entry name" value="von Willebrand factor, type A domain"/>
    <property type="match status" value="1"/>
</dbReference>
<dbReference type="SUPFAM" id="SSF53300">
    <property type="entry name" value="vWA-like"/>
    <property type="match status" value="1"/>
</dbReference>
<dbReference type="InterPro" id="IPR036465">
    <property type="entry name" value="vWFA_dom_sf"/>
</dbReference>
<evidence type="ECO:0000313" key="2">
    <source>
        <dbReference type="EMBL" id="MBK1833513.1"/>
    </source>
</evidence>
<sequence>MTDTEKRRWRLLLGESADSLSPSLGKDDLRMDSALKALYDEASSERRGGLGASSPNVSRWLGDIRKYFPSPVVQVMQKDAIERLNLHQLLLEPEILSQAEPDIHLVSTLISMNHLIPDETRETARQVVRKLVAELLKKLEQPTRAAVQGALARHLRNPRPRLNEIDWPRTIRANLKNYQPEYRTIIPEKLIGYGRKGSSLKDVVLCLDQSGSMAASIIYSSIFGAVMASLPTVSTRFVLFDTAVVDLTDELNDPVDLLFGAQLGGGTDIHKALRYCEDQITRPTDTTMVLISDLEEGGDLSGMFKTAARLVESGVTLITLLALSDEGQPWYSESHARKMSSLGVPVFACTPDQFPDLMAAALSKKDLHLWARRQEIKLY</sequence>